<accession>A0A841TBE9</accession>
<reference evidence="1 2" key="1">
    <citation type="submission" date="2020-08" db="EMBL/GenBank/DDBJ databases">
        <title>Cohnella phylogeny.</title>
        <authorList>
            <person name="Dunlap C."/>
        </authorList>
    </citation>
    <scope>NUCLEOTIDE SEQUENCE [LARGE SCALE GENOMIC DNA]</scope>
    <source>
        <strain evidence="1 2">DSM 103658</strain>
    </source>
</reference>
<dbReference type="RefSeq" id="WP_185178644.1">
    <property type="nucleotide sequence ID" value="NZ_CBCSEP010000039.1"/>
</dbReference>
<gene>
    <name evidence="1" type="ORF">H4Q31_08490</name>
</gene>
<name>A0A841TBE9_9BACL</name>
<dbReference type="EMBL" id="JACJVN010000030">
    <property type="protein sequence ID" value="MBB6677359.1"/>
    <property type="molecule type" value="Genomic_DNA"/>
</dbReference>
<organism evidence="1 2">
    <name type="scientific">Cohnella lubricantis</name>
    <dbReference type="NCBI Taxonomy" id="2163172"/>
    <lineage>
        <taxon>Bacteria</taxon>
        <taxon>Bacillati</taxon>
        <taxon>Bacillota</taxon>
        <taxon>Bacilli</taxon>
        <taxon>Bacillales</taxon>
        <taxon>Paenibacillaceae</taxon>
        <taxon>Cohnella</taxon>
    </lineage>
</organism>
<keyword evidence="2" id="KW-1185">Reference proteome</keyword>
<dbReference type="AlphaFoldDB" id="A0A841TBE9"/>
<dbReference type="Proteomes" id="UP000574133">
    <property type="component" value="Unassembled WGS sequence"/>
</dbReference>
<protein>
    <submittedName>
        <fullName evidence="1">Uncharacterized protein</fullName>
    </submittedName>
</protein>
<evidence type="ECO:0000313" key="1">
    <source>
        <dbReference type="EMBL" id="MBB6677359.1"/>
    </source>
</evidence>
<evidence type="ECO:0000313" key="2">
    <source>
        <dbReference type="Proteomes" id="UP000574133"/>
    </source>
</evidence>
<comment type="caution">
    <text evidence="1">The sequence shown here is derived from an EMBL/GenBank/DDBJ whole genome shotgun (WGS) entry which is preliminary data.</text>
</comment>
<sequence length="137" mass="15873">MIPKVRSVESLILANKSSEQFAVRFRKIIFHKDAQFLILQREEEQQVMKIKSCNGTVKLIEPIKEELDAIIDYFHEGYAQTSPDLKLTEEYWVVGISFNKVENKGDYSTEFMISGEKPIDILPYIVQTGAEHVFFPE</sequence>
<proteinExistence type="predicted"/>